<dbReference type="PANTHER" id="PTHR43975">
    <property type="entry name" value="ZGC:101858"/>
    <property type="match status" value="1"/>
</dbReference>
<dbReference type="FunFam" id="3.40.50.720:FF:000084">
    <property type="entry name" value="Short-chain dehydrogenase reductase"/>
    <property type="match status" value="1"/>
</dbReference>
<dbReference type="Proteomes" id="UP000035444">
    <property type="component" value="Unassembled WGS sequence"/>
</dbReference>
<evidence type="ECO:0000256" key="1">
    <source>
        <dbReference type="ARBA" id="ARBA00006484"/>
    </source>
</evidence>
<dbReference type="Pfam" id="PF00106">
    <property type="entry name" value="adh_short"/>
    <property type="match status" value="1"/>
</dbReference>
<dbReference type="InterPro" id="IPR002347">
    <property type="entry name" value="SDR_fam"/>
</dbReference>
<dbReference type="Gene3D" id="3.40.50.720">
    <property type="entry name" value="NAD(P)-binding Rossmann-like Domain"/>
    <property type="match status" value="1"/>
</dbReference>
<evidence type="ECO:0000256" key="2">
    <source>
        <dbReference type="RuleBase" id="RU000363"/>
    </source>
</evidence>
<dbReference type="InterPro" id="IPR036291">
    <property type="entry name" value="NAD(P)-bd_dom_sf"/>
</dbReference>
<evidence type="ECO:0000313" key="3">
    <source>
        <dbReference type="EMBL" id="KLN59662.1"/>
    </source>
</evidence>
<comment type="similarity">
    <text evidence="1 2">Belongs to the short-chain dehydrogenases/reductases (SDR) family.</text>
</comment>
<protein>
    <submittedName>
        <fullName evidence="3">Short-chain dehydrogenase</fullName>
    </submittedName>
</protein>
<dbReference type="RefSeq" id="WP_047765342.1">
    <property type="nucleotide sequence ID" value="NZ_LAQL01000012.1"/>
</dbReference>
<sequence length="266" mass="28485">MLLKNKNILITGSSSGIGRIIAEEALKEGANVFLHGRRDHLVEQAISELSNDFEANRVAGLAGDIADPTFPEQLVSAAVSKFGNLDGLVNNAGISPRHNIDTASAEDFDQVMSINLRAPMLAIQAAMQSFRDNGSASVVNIGSINAHCGQPDLLIYATSKGGLQTLTRNLGDALGPEKIRINQINVGWTLTENEHQLQLAEGNPENWLDNVSPLSAPSGTILRPEQVANHVVFWLSDKSAPVSGTVFEVEQYPVIGRNRVTSGQAD</sequence>
<dbReference type="SUPFAM" id="SSF51735">
    <property type="entry name" value="NAD(P)-binding Rossmann-fold domains"/>
    <property type="match status" value="1"/>
</dbReference>
<dbReference type="EMBL" id="LAQL01000012">
    <property type="protein sequence ID" value="KLN59662.1"/>
    <property type="molecule type" value="Genomic_DNA"/>
</dbReference>
<dbReference type="InterPro" id="IPR020904">
    <property type="entry name" value="Sc_DH/Rdtase_CS"/>
</dbReference>
<dbReference type="PATRIC" id="fig|1489064.4.peg.306"/>
<evidence type="ECO:0000313" key="4">
    <source>
        <dbReference type="Proteomes" id="UP000035444"/>
    </source>
</evidence>
<accession>A0A0H2MFV5</accession>
<comment type="caution">
    <text evidence="3">The sequence shown here is derived from an EMBL/GenBank/DDBJ whole genome shotgun (WGS) entry which is preliminary data.</text>
</comment>
<proteinExistence type="inferred from homology"/>
<dbReference type="AlphaFoldDB" id="A0A0H2MFV5"/>
<keyword evidence="4" id="KW-1185">Reference proteome</keyword>
<dbReference type="CDD" id="cd05233">
    <property type="entry name" value="SDR_c"/>
    <property type="match status" value="1"/>
</dbReference>
<name>A0A0H2MFV5_9PROT</name>
<reference evidence="3 4" key="1">
    <citation type="submission" date="2015-03" db="EMBL/GenBank/DDBJ databases">
        <title>Genome Sequence of Kiloniella spongiae MEBiC09566, isolated from a marine sponge.</title>
        <authorList>
            <person name="Shao Z."/>
            <person name="Wang L."/>
            <person name="Li X."/>
        </authorList>
    </citation>
    <scope>NUCLEOTIDE SEQUENCE [LARGE SCALE GENOMIC DNA]</scope>
    <source>
        <strain evidence="3 4">MEBiC09566</strain>
    </source>
</reference>
<gene>
    <name evidence="3" type="ORF">WH96_16610</name>
</gene>
<dbReference type="PANTHER" id="PTHR43975:SF2">
    <property type="entry name" value="EG:BACR7A4.14 PROTEIN-RELATED"/>
    <property type="match status" value="1"/>
</dbReference>
<dbReference type="STRING" id="1489064.WH96_16610"/>
<dbReference type="OrthoDB" id="9789398at2"/>
<organism evidence="3 4">
    <name type="scientific">Kiloniella spongiae</name>
    <dbReference type="NCBI Taxonomy" id="1489064"/>
    <lineage>
        <taxon>Bacteria</taxon>
        <taxon>Pseudomonadati</taxon>
        <taxon>Pseudomonadota</taxon>
        <taxon>Alphaproteobacteria</taxon>
        <taxon>Rhodospirillales</taxon>
        <taxon>Kiloniellaceae</taxon>
        <taxon>Kiloniella</taxon>
    </lineage>
</organism>
<dbReference type="PRINTS" id="PR00080">
    <property type="entry name" value="SDRFAMILY"/>
</dbReference>
<dbReference type="PRINTS" id="PR00081">
    <property type="entry name" value="GDHRDH"/>
</dbReference>
<dbReference type="PROSITE" id="PS00061">
    <property type="entry name" value="ADH_SHORT"/>
    <property type="match status" value="1"/>
</dbReference>